<dbReference type="PANTHER" id="PTHR30636:SF3">
    <property type="entry name" value="UPF0701 PROTEIN YICC"/>
    <property type="match status" value="1"/>
</dbReference>
<comment type="similarity">
    <text evidence="5">Belongs to the YicC/YloC family.</text>
</comment>
<evidence type="ECO:0000256" key="4">
    <source>
        <dbReference type="ARBA" id="ARBA00022801"/>
    </source>
</evidence>
<dbReference type="NCBIfam" id="TIGR00255">
    <property type="entry name" value="YicC/YloC family endoribonuclease"/>
    <property type="match status" value="1"/>
</dbReference>
<evidence type="ECO:0000256" key="2">
    <source>
        <dbReference type="ARBA" id="ARBA00022722"/>
    </source>
</evidence>
<sequence>METLNIRSMTGYGRGESEAEGFRVIVEIRSVNHRYSEMVVRLPAGWGSHEEKVKKLLRQSIQRGRIDVTVTVEGEESDQRRLTVDDKAVEALWEAAQMLKEKWGVKGELTLSELLNHPKVIKEEELTLEPQRLEESLFEAVRQAASSLLEMRKREGKALAEDLDRRIGILKRYLIEIQERSPQVVKEYQKKLQERMRELLGDVELDSERLLTEAAVFADKSDIQEELTRLFSHLSQLKDALKQREPVGRRLDFLLQESNREVNTIGSKANDAWIAERIVHCKSELEKMREQVQNIE</sequence>
<dbReference type="Proteomes" id="UP000315636">
    <property type="component" value="Unassembled WGS sequence"/>
</dbReference>
<evidence type="ECO:0000259" key="7">
    <source>
        <dbReference type="Pfam" id="PF08340"/>
    </source>
</evidence>
<keyword evidence="9" id="KW-1185">Reference proteome</keyword>
<name>A0A521BIT8_9BACL</name>
<evidence type="ECO:0000259" key="6">
    <source>
        <dbReference type="Pfam" id="PF03755"/>
    </source>
</evidence>
<keyword evidence="3" id="KW-0255">Endonuclease</keyword>
<dbReference type="InterPro" id="IPR013527">
    <property type="entry name" value="YicC-like_N"/>
</dbReference>
<dbReference type="AlphaFoldDB" id="A0A521BIT8"/>
<dbReference type="InterPro" id="IPR005229">
    <property type="entry name" value="YicC/YloC-like"/>
</dbReference>
<dbReference type="GO" id="GO:0016787">
    <property type="term" value="F:hydrolase activity"/>
    <property type="evidence" value="ECO:0007669"/>
    <property type="project" value="UniProtKB-KW"/>
</dbReference>
<dbReference type="InterPro" id="IPR013551">
    <property type="entry name" value="YicC-like_C"/>
</dbReference>
<proteinExistence type="inferred from homology"/>
<feature type="domain" description="Endoribonuclease YicC-like C-terminal" evidence="7">
    <location>
        <begin position="177"/>
        <end position="296"/>
    </location>
</feature>
<keyword evidence="4" id="KW-0378">Hydrolase</keyword>
<accession>A0A521BIT8</accession>
<evidence type="ECO:0000256" key="1">
    <source>
        <dbReference type="ARBA" id="ARBA00001968"/>
    </source>
</evidence>
<feature type="domain" description="Endoribonuclease YicC-like N-terminal" evidence="6">
    <location>
        <begin position="6"/>
        <end position="160"/>
    </location>
</feature>
<dbReference type="Pfam" id="PF08340">
    <property type="entry name" value="YicC-like_C"/>
    <property type="match status" value="1"/>
</dbReference>
<evidence type="ECO:0000313" key="9">
    <source>
        <dbReference type="Proteomes" id="UP000315636"/>
    </source>
</evidence>
<keyword evidence="2" id="KW-0540">Nuclease</keyword>
<organism evidence="8 9">
    <name type="scientific">Melghirimyces algeriensis</name>
    <dbReference type="NCBI Taxonomy" id="910412"/>
    <lineage>
        <taxon>Bacteria</taxon>
        <taxon>Bacillati</taxon>
        <taxon>Bacillota</taxon>
        <taxon>Bacilli</taxon>
        <taxon>Bacillales</taxon>
        <taxon>Thermoactinomycetaceae</taxon>
        <taxon>Melghirimyces</taxon>
    </lineage>
</organism>
<reference evidence="8 9" key="1">
    <citation type="submission" date="2017-05" db="EMBL/GenBank/DDBJ databases">
        <authorList>
            <person name="Varghese N."/>
            <person name="Submissions S."/>
        </authorList>
    </citation>
    <scope>NUCLEOTIDE SEQUENCE [LARGE SCALE GENOMIC DNA]</scope>
    <source>
        <strain evidence="8 9">DSM 45474</strain>
    </source>
</reference>
<evidence type="ECO:0000256" key="5">
    <source>
        <dbReference type="ARBA" id="ARBA00035648"/>
    </source>
</evidence>
<dbReference type="Pfam" id="PF03755">
    <property type="entry name" value="YicC-like_N"/>
    <property type="match status" value="1"/>
</dbReference>
<dbReference type="GO" id="GO:0004521">
    <property type="term" value="F:RNA endonuclease activity"/>
    <property type="evidence" value="ECO:0007669"/>
    <property type="project" value="InterPro"/>
</dbReference>
<protein>
    <submittedName>
        <fullName evidence="8">TIGR00255 family protein</fullName>
    </submittedName>
</protein>
<comment type="cofactor">
    <cofactor evidence="1">
        <name>a divalent metal cation</name>
        <dbReference type="ChEBI" id="CHEBI:60240"/>
    </cofactor>
</comment>
<gene>
    <name evidence="8" type="ORF">SAMN06264849_102138</name>
</gene>
<dbReference type="PANTHER" id="PTHR30636">
    <property type="entry name" value="UPF0701 PROTEIN YICC"/>
    <property type="match status" value="1"/>
</dbReference>
<evidence type="ECO:0000313" key="8">
    <source>
        <dbReference type="EMBL" id="SMO47054.1"/>
    </source>
</evidence>
<evidence type="ECO:0000256" key="3">
    <source>
        <dbReference type="ARBA" id="ARBA00022759"/>
    </source>
</evidence>
<dbReference type="EMBL" id="FXTI01000002">
    <property type="protein sequence ID" value="SMO47054.1"/>
    <property type="molecule type" value="Genomic_DNA"/>
</dbReference>